<dbReference type="SMART" id="SM00729">
    <property type="entry name" value="Elp3"/>
    <property type="match status" value="1"/>
</dbReference>
<dbReference type="PANTHER" id="PTHR43409:SF4">
    <property type="entry name" value="RADICAL SAM SUPERFAMILY PROTEIN"/>
    <property type="match status" value="1"/>
</dbReference>
<gene>
    <name evidence="7" type="ORF">EF806_03065</name>
</gene>
<keyword evidence="4" id="KW-0408">Iron</keyword>
<comment type="cofactor">
    <cofactor evidence="1">
        <name>[4Fe-4S] cluster</name>
        <dbReference type="ChEBI" id="CHEBI:49883"/>
    </cofactor>
</comment>
<dbReference type="InterPro" id="IPR006638">
    <property type="entry name" value="Elp3/MiaA/NifB-like_rSAM"/>
</dbReference>
<organism evidence="7 8">
    <name type="scientific">Methanoliparum thermophilum</name>
    <dbReference type="NCBI Taxonomy" id="2491083"/>
    <lineage>
        <taxon>Archaea</taxon>
        <taxon>Methanobacteriati</taxon>
        <taxon>Methanobacteriota</taxon>
        <taxon>Candidatus Methanoliparia</taxon>
        <taxon>Candidatus Methanoliparales</taxon>
        <taxon>Candidatus Methanoliparaceae</taxon>
        <taxon>Candidatus Methanoliparum</taxon>
    </lineage>
</organism>
<dbReference type="PANTHER" id="PTHR43409">
    <property type="entry name" value="ANAEROBIC MAGNESIUM-PROTOPORPHYRIN IX MONOMETHYL ESTER CYCLASE-RELATED"/>
    <property type="match status" value="1"/>
</dbReference>
<evidence type="ECO:0000313" key="7">
    <source>
        <dbReference type="EMBL" id="RZN65038.1"/>
    </source>
</evidence>
<comment type="caution">
    <text evidence="7">The sequence shown here is derived from an EMBL/GenBank/DDBJ whole genome shotgun (WGS) entry which is preliminary data.</text>
</comment>
<sequence length="368" mass="42507">MEDLEVEELKKYKFEIGPIRPPSEGGSHSLLIRVTCNCPWSKCKFCYGTPYGREKFRKRGLEEIIKDIQSIKNIEDVIKRLAARFGSMDWVSHIIDPLFLYGKFFDELDDTEYKNIQSIINVYNWMCSGEKTVFLQDANSLVMSSKDLVTILKYIKKHFPQVERITSYARSSTLSRKSLNDLIMLKNAGLDRLHVGLESGDDDVLKYVNKGATADDHIIGGKKAKKAKIELSEYIMPGLGGKKLSRQHAENTARVINEINPDYVRSRPYTPNPLTPLYEEMINGEFELLTPHEYLKELKILVKNLNFEGRLCFDHMMNFWMKKDGKPLFSRNYEGYKFPDEKGRVLSLIDEGLSIDESVHEHKLEYLA</sequence>
<reference evidence="7 8" key="1">
    <citation type="journal article" date="2019" name="Nat. Microbiol.">
        <title>Wide diversity of methane and short-chain alkane metabolisms in uncultured archaea.</title>
        <authorList>
            <person name="Borrel G."/>
            <person name="Adam P.S."/>
            <person name="McKay L.J."/>
            <person name="Chen L.X."/>
            <person name="Sierra-Garcia I.N."/>
            <person name="Sieber C.M."/>
            <person name="Letourneur Q."/>
            <person name="Ghozlane A."/>
            <person name="Andersen G.L."/>
            <person name="Li W.J."/>
            <person name="Hallam S.J."/>
            <person name="Muyzer G."/>
            <person name="de Oliveira V.M."/>
            <person name="Inskeep W.P."/>
            <person name="Banfield J.F."/>
            <person name="Gribaldo S."/>
        </authorList>
    </citation>
    <scope>NUCLEOTIDE SEQUENCE [LARGE SCALE GENOMIC DNA]</scope>
    <source>
        <strain evidence="7">NM1a</strain>
    </source>
</reference>
<evidence type="ECO:0000259" key="6">
    <source>
        <dbReference type="PROSITE" id="PS51918"/>
    </source>
</evidence>
<dbReference type="EMBL" id="RXIF01000004">
    <property type="protein sequence ID" value="RZN65038.1"/>
    <property type="molecule type" value="Genomic_DNA"/>
</dbReference>
<protein>
    <submittedName>
        <fullName evidence="7">Radical SAM protein</fullName>
    </submittedName>
</protein>
<evidence type="ECO:0000256" key="5">
    <source>
        <dbReference type="ARBA" id="ARBA00023014"/>
    </source>
</evidence>
<dbReference type="Pfam" id="PF04055">
    <property type="entry name" value="Radical_SAM"/>
    <property type="match status" value="1"/>
</dbReference>
<dbReference type="InterPro" id="IPR058240">
    <property type="entry name" value="rSAM_sf"/>
</dbReference>
<accession>A0A520KSZ5</accession>
<name>A0A520KSZ5_METT2</name>
<dbReference type="SFLD" id="SFLDS00029">
    <property type="entry name" value="Radical_SAM"/>
    <property type="match status" value="1"/>
</dbReference>
<evidence type="ECO:0000256" key="1">
    <source>
        <dbReference type="ARBA" id="ARBA00001966"/>
    </source>
</evidence>
<dbReference type="SFLD" id="SFLDG01095">
    <property type="entry name" value="Uncharacterised_Radical_SAM_Su"/>
    <property type="match status" value="1"/>
</dbReference>
<keyword evidence="2" id="KW-0949">S-adenosyl-L-methionine</keyword>
<dbReference type="InterPro" id="IPR013785">
    <property type="entry name" value="Aldolase_TIM"/>
</dbReference>
<keyword evidence="3" id="KW-0479">Metal-binding</keyword>
<dbReference type="SUPFAM" id="SSF102114">
    <property type="entry name" value="Radical SAM enzymes"/>
    <property type="match status" value="1"/>
</dbReference>
<evidence type="ECO:0000256" key="4">
    <source>
        <dbReference type="ARBA" id="ARBA00023004"/>
    </source>
</evidence>
<evidence type="ECO:0000313" key="8">
    <source>
        <dbReference type="Proteomes" id="UP000317158"/>
    </source>
</evidence>
<keyword evidence="5" id="KW-0411">Iron-sulfur</keyword>
<proteinExistence type="predicted"/>
<dbReference type="Proteomes" id="UP000317158">
    <property type="component" value="Unassembled WGS sequence"/>
</dbReference>
<evidence type="ECO:0000256" key="2">
    <source>
        <dbReference type="ARBA" id="ARBA00022691"/>
    </source>
</evidence>
<dbReference type="GO" id="GO:0051536">
    <property type="term" value="F:iron-sulfur cluster binding"/>
    <property type="evidence" value="ECO:0007669"/>
    <property type="project" value="UniProtKB-KW"/>
</dbReference>
<dbReference type="InterPro" id="IPR051198">
    <property type="entry name" value="BchE-like"/>
</dbReference>
<dbReference type="GO" id="GO:0003824">
    <property type="term" value="F:catalytic activity"/>
    <property type="evidence" value="ECO:0007669"/>
    <property type="project" value="InterPro"/>
</dbReference>
<feature type="domain" description="Radical SAM core" evidence="6">
    <location>
        <begin position="24"/>
        <end position="308"/>
    </location>
</feature>
<evidence type="ECO:0000256" key="3">
    <source>
        <dbReference type="ARBA" id="ARBA00022723"/>
    </source>
</evidence>
<dbReference type="PROSITE" id="PS51918">
    <property type="entry name" value="RADICAL_SAM"/>
    <property type="match status" value="1"/>
</dbReference>
<dbReference type="AlphaFoldDB" id="A0A520KSZ5"/>
<dbReference type="GO" id="GO:0046872">
    <property type="term" value="F:metal ion binding"/>
    <property type="evidence" value="ECO:0007669"/>
    <property type="project" value="UniProtKB-KW"/>
</dbReference>
<dbReference type="InterPro" id="IPR007197">
    <property type="entry name" value="rSAM"/>
</dbReference>
<dbReference type="Gene3D" id="3.20.20.70">
    <property type="entry name" value="Aldolase class I"/>
    <property type="match status" value="1"/>
</dbReference>